<accession>A0A8R7VEV2</accession>
<sequence>YSCIGATEAVAALNSPLEPEEWEDINIEVEAHGLVLLVVDLQGQHVRVPHIRANAFGYTFVVFGKNSYLGVKSATTTTAEGKEVNDDELVAGVEQGVNDVLRGLDLPN</sequence>
<reference evidence="1" key="2">
    <citation type="submission" date="2022-06" db="UniProtKB">
        <authorList>
            <consortium name="EnsemblPlants"/>
        </authorList>
    </citation>
    <scope>IDENTIFICATION</scope>
</reference>
<keyword evidence="2" id="KW-1185">Reference proteome</keyword>
<proteinExistence type="predicted"/>
<reference evidence="2" key="1">
    <citation type="journal article" date="2013" name="Nature">
        <title>Draft genome of the wheat A-genome progenitor Triticum urartu.</title>
        <authorList>
            <person name="Ling H.Q."/>
            <person name="Zhao S."/>
            <person name="Liu D."/>
            <person name="Wang J."/>
            <person name="Sun H."/>
            <person name="Zhang C."/>
            <person name="Fan H."/>
            <person name="Li D."/>
            <person name="Dong L."/>
            <person name="Tao Y."/>
            <person name="Gao C."/>
            <person name="Wu H."/>
            <person name="Li Y."/>
            <person name="Cui Y."/>
            <person name="Guo X."/>
            <person name="Zheng S."/>
            <person name="Wang B."/>
            <person name="Yu K."/>
            <person name="Liang Q."/>
            <person name="Yang W."/>
            <person name="Lou X."/>
            <person name="Chen J."/>
            <person name="Feng M."/>
            <person name="Jian J."/>
            <person name="Zhang X."/>
            <person name="Luo G."/>
            <person name="Jiang Y."/>
            <person name="Liu J."/>
            <person name="Wang Z."/>
            <person name="Sha Y."/>
            <person name="Zhang B."/>
            <person name="Wu H."/>
            <person name="Tang D."/>
            <person name="Shen Q."/>
            <person name="Xue P."/>
            <person name="Zou S."/>
            <person name="Wang X."/>
            <person name="Liu X."/>
            <person name="Wang F."/>
            <person name="Yang Y."/>
            <person name="An X."/>
            <person name="Dong Z."/>
            <person name="Zhang K."/>
            <person name="Zhang X."/>
            <person name="Luo M.C."/>
            <person name="Dvorak J."/>
            <person name="Tong Y."/>
            <person name="Wang J."/>
            <person name="Yang H."/>
            <person name="Li Z."/>
            <person name="Wang D."/>
            <person name="Zhang A."/>
            <person name="Wang J."/>
        </authorList>
    </citation>
    <scope>NUCLEOTIDE SEQUENCE</scope>
    <source>
        <strain evidence="2">cv. G1812</strain>
    </source>
</reference>
<organism evidence="1 2">
    <name type="scientific">Triticum urartu</name>
    <name type="common">Red wild einkorn</name>
    <name type="synonym">Crithodium urartu</name>
    <dbReference type="NCBI Taxonomy" id="4572"/>
    <lineage>
        <taxon>Eukaryota</taxon>
        <taxon>Viridiplantae</taxon>
        <taxon>Streptophyta</taxon>
        <taxon>Embryophyta</taxon>
        <taxon>Tracheophyta</taxon>
        <taxon>Spermatophyta</taxon>
        <taxon>Magnoliopsida</taxon>
        <taxon>Liliopsida</taxon>
        <taxon>Poales</taxon>
        <taxon>Poaceae</taxon>
        <taxon>BOP clade</taxon>
        <taxon>Pooideae</taxon>
        <taxon>Triticodae</taxon>
        <taxon>Triticeae</taxon>
        <taxon>Triticinae</taxon>
        <taxon>Triticum</taxon>
    </lineage>
</organism>
<name>A0A8R7VEV2_TRIUA</name>
<dbReference type="EnsemblPlants" id="TuG1812S0002765900.01.T01">
    <property type="protein sequence ID" value="TuG1812S0002765900.01.T01.s_cds2912"/>
    <property type="gene ID" value="TuG1812S0002765900.01"/>
</dbReference>
<evidence type="ECO:0000313" key="1">
    <source>
        <dbReference type="EnsemblPlants" id="TuG1812S0002765900.01.T01.s_cds2912"/>
    </source>
</evidence>
<dbReference type="Gramene" id="TuG1812S0002765900.01.T01">
    <property type="protein sequence ID" value="TuG1812S0002765900.01.T01.s_cds2912"/>
    <property type="gene ID" value="TuG1812S0002765900.01"/>
</dbReference>
<evidence type="ECO:0000313" key="2">
    <source>
        <dbReference type="Proteomes" id="UP000015106"/>
    </source>
</evidence>
<dbReference type="AlphaFoldDB" id="A0A8R7VEV2"/>
<dbReference type="Proteomes" id="UP000015106">
    <property type="component" value="Unassembled WGS sequence"/>
</dbReference>
<protein>
    <submittedName>
        <fullName evidence="1">Uncharacterized protein</fullName>
    </submittedName>
</protein>